<reference evidence="7 8" key="1">
    <citation type="submission" date="2020-01" db="EMBL/GenBank/DDBJ databases">
        <authorList>
            <consortium name="DOE Joint Genome Institute"/>
            <person name="Haridas S."/>
            <person name="Albert R."/>
            <person name="Binder M."/>
            <person name="Bloem J."/>
            <person name="Labutti K."/>
            <person name="Salamov A."/>
            <person name="Andreopoulos B."/>
            <person name="Baker S.E."/>
            <person name="Barry K."/>
            <person name="Bills G."/>
            <person name="Bluhm B.H."/>
            <person name="Cannon C."/>
            <person name="Castanera R."/>
            <person name="Culley D.E."/>
            <person name="Daum C."/>
            <person name="Ezra D."/>
            <person name="Gonzalez J.B."/>
            <person name="Henrissat B."/>
            <person name="Kuo A."/>
            <person name="Liang C."/>
            <person name="Lipzen A."/>
            <person name="Lutzoni F."/>
            <person name="Magnuson J."/>
            <person name="Mondo S."/>
            <person name="Nolan M."/>
            <person name="Ohm R."/>
            <person name="Pangilinan J."/>
            <person name="Park H.-J.H."/>
            <person name="Ramirez L."/>
            <person name="Alfaro M."/>
            <person name="Sun H."/>
            <person name="Tritt A."/>
            <person name="Yoshinaga Y."/>
            <person name="Zwiers L.-H.L."/>
            <person name="Turgeon B.G."/>
            <person name="Goodwin S.B."/>
            <person name="Spatafora J.W."/>
            <person name="Crous P.W."/>
            <person name="Grigoriev I.V."/>
        </authorList>
    </citation>
    <scope>NUCLEOTIDE SEQUENCE [LARGE SCALE GENOMIC DNA]</scope>
    <source>
        <strain evidence="7 8">CBS 611.86</strain>
    </source>
</reference>
<evidence type="ECO:0000256" key="4">
    <source>
        <dbReference type="ARBA" id="ARBA00023002"/>
    </source>
</evidence>
<dbReference type="GO" id="GO:0005506">
    <property type="term" value="F:iron ion binding"/>
    <property type="evidence" value="ECO:0007669"/>
    <property type="project" value="InterPro"/>
</dbReference>
<dbReference type="Pfam" id="PF00067">
    <property type="entry name" value="p450"/>
    <property type="match status" value="1"/>
</dbReference>
<evidence type="ECO:0000313" key="8">
    <source>
        <dbReference type="Proteomes" id="UP000481861"/>
    </source>
</evidence>
<dbReference type="InterPro" id="IPR001128">
    <property type="entry name" value="Cyt_P450"/>
</dbReference>
<comment type="caution">
    <text evidence="7">The sequence shown here is derived from an EMBL/GenBank/DDBJ whole genome shotgun (WGS) entry which is preliminary data.</text>
</comment>
<dbReference type="GO" id="GO:0020037">
    <property type="term" value="F:heme binding"/>
    <property type="evidence" value="ECO:0007669"/>
    <property type="project" value="InterPro"/>
</dbReference>
<sequence>MTIRRLYFHCLRRFSGPKFAAVTKFWHVYHARYSTNYLVMQKLYEEYSTLVRTGPNEITIFHPLGIDLLDGPRNTNTKDSFYNVLRPRTSAIFTRDVEDHRDRRKAWEHSLSSKAMTAFRPRIAEEALAFQQAIATHNKQTVDVNDVMTWFAFDTMGDIVFGEDFGNLSLKQC</sequence>
<evidence type="ECO:0000256" key="3">
    <source>
        <dbReference type="ARBA" id="ARBA00022723"/>
    </source>
</evidence>
<organism evidence="7 8">
    <name type="scientific">Massariosphaeria phaeospora</name>
    <dbReference type="NCBI Taxonomy" id="100035"/>
    <lineage>
        <taxon>Eukaryota</taxon>
        <taxon>Fungi</taxon>
        <taxon>Dikarya</taxon>
        <taxon>Ascomycota</taxon>
        <taxon>Pezizomycotina</taxon>
        <taxon>Dothideomycetes</taxon>
        <taxon>Pleosporomycetidae</taxon>
        <taxon>Pleosporales</taxon>
        <taxon>Pleosporales incertae sedis</taxon>
        <taxon>Massariosphaeria</taxon>
    </lineage>
</organism>
<evidence type="ECO:0000313" key="7">
    <source>
        <dbReference type="EMBL" id="KAF2870144.1"/>
    </source>
</evidence>
<dbReference type="Proteomes" id="UP000481861">
    <property type="component" value="Unassembled WGS sequence"/>
</dbReference>
<dbReference type="InterPro" id="IPR050121">
    <property type="entry name" value="Cytochrome_P450_monoxygenase"/>
</dbReference>
<keyword evidence="6" id="KW-0503">Monooxygenase</keyword>
<name>A0A7C8MIB7_9PLEO</name>
<dbReference type="AlphaFoldDB" id="A0A7C8MIB7"/>
<dbReference type="InterPro" id="IPR036396">
    <property type="entry name" value="Cyt_P450_sf"/>
</dbReference>
<dbReference type="SUPFAM" id="SSF48264">
    <property type="entry name" value="Cytochrome P450"/>
    <property type="match status" value="1"/>
</dbReference>
<accession>A0A7C8MIB7</accession>
<proteinExistence type="inferred from homology"/>
<dbReference type="PANTHER" id="PTHR24305">
    <property type="entry name" value="CYTOCHROME P450"/>
    <property type="match status" value="1"/>
</dbReference>
<dbReference type="GO" id="GO:0004497">
    <property type="term" value="F:monooxygenase activity"/>
    <property type="evidence" value="ECO:0007669"/>
    <property type="project" value="UniProtKB-KW"/>
</dbReference>
<dbReference type="OrthoDB" id="6692864at2759"/>
<protein>
    <submittedName>
        <fullName evidence="7">Cytochrome P450</fullName>
    </submittedName>
</protein>
<dbReference type="PANTHER" id="PTHR24305:SF187">
    <property type="entry name" value="P450, PUTATIVE (EUROFUNG)-RELATED"/>
    <property type="match status" value="1"/>
</dbReference>
<gene>
    <name evidence="7" type="ORF">BDV95DRAFT_608158</name>
</gene>
<keyword evidence="3" id="KW-0479">Metal-binding</keyword>
<evidence type="ECO:0000256" key="1">
    <source>
        <dbReference type="ARBA" id="ARBA00001971"/>
    </source>
</evidence>
<dbReference type="EMBL" id="JAADJZ010000014">
    <property type="protein sequence ID" value="KAF2870144.1"/>
    <property type="molecule type" value="Genomic_DNA"/>
</dbReference>
<evidence type="ECO:0000256" key="5">
    <source>
        <dbReference type="ARBA" id="ARBA00023004"/>
    </source>
</evidence>
<comment type="similarity">
    <text evidence="2">Belongs to the cytochrome P450 family.</text>
</comment>
<keyword evidence="8" id="KW-1185">Reference proteome</keyword>
<keyword evidence="5" id="KW-0408">Iron</keyword>
<evidence type="ECO:0000256" key="6">
    <source>
        <dbReference type="ARBA" id="ARBA00023033"/>
    </source>
</evidence>
<keyword evidence="4" id="KW-0560">Oxidoreductase</keyword>
<comment type="cofactor">
    <cofactor evidence="1">
        <name>heme</name>
        <dbReference type="ChEBI" id="CHEBI:30413"/>
    </cofactor>
</comment>
<evidence type="ECO:0000256" key="2">
    <source>
        <dbReference type="ARBA" id="ARBA00010617"/>
    </source>
</evidence>
<dbReference type="Gene3D" id="1.10.630.10">
    <property type="entry name" value="Cytochrome P450"/>
    <property type="match status" value="1"/>
</dbReference>
<dbReference type="GO" id="GO:0016705">
    <property type="term" value="F:oxidoreductase activity, acting on paired donors, with incorporation or reduction of molecular oxygen"/>
    <property type="evidence" value="ECO:0007669"/>
    <property type="project" value="InterPro"/>
</dbReference>